<protein>
    <recommendedName>
        <fullName evidence="4">Cleavage and polyadenylation specificity factor subunit 2</fullName>
    </recommendedName>
    <alternativeName>
        <fullName evidence="4">Cleavage and polyadenylation specificity factor 100 kDa subunit</fullName>
    </alternativeName>
</protein>
<dbReference type="SMART" id="SM01027">
    <property type="entry name" value="Beta-Casp"/>
    <property type="match status" value="1"/>
</dbReference>
<evidence type="ECO:0000256" key="4">
    <source>
        <dbReference type="RuleBase" id="RU365006"/>
    </source>
</evidence>
<dbReference type="Pfam" id="PF10996">
    <property type="entry name" value="Beta-Casp"/>
    <property type="match status" value="1"/>
</dbReference>
<keyword evidence="4" id="KW-0694">RNA-binding</keyword>
<feature type="compositionally biased region" description="Polar residues" evidence="5">
    <location>
        <begin position="676"/>
        <end position="690"/>
    </location>
</feature>
<feature type="region of interest" description="Disordered" evidence="5">
    <location>
        <begin position="528"/>
        <end position="551"/>
    </location>
</feature>
<evidence type="ECO:0000259" key="6">
    <source>
        <dbReference type="SMART" id="SM01027"/>
    </source>
</evidence>
<name>A0A9P4S3X2_9PEZI</name>
<dbReference type="InterPro" id="IPR036866">
    <property type="entry name" value="RibonucZ/Hydroxyglut_hydro"/>
</dbReference>
<dbReference type="Proteomes" id="UP000799429">
    <property type="component" value="Unassembled WGS sequence"/>
</dbReference>
<dbReference type="CDD" id="cd16293">
    <property type="entry name" value="CPSF2-like_MBL-fold"/>
    <property type="match status" value="1"/>
</dbReference>
<dbReference type="Gene3D" id="3.60.15.10">
    <property type="entry name" value="Ribonuclease Z/Hydroxyacylglutathione hydrolase-like"/>
    <property type="match status" value="1"/>
</dbReference>
<accession>A0A9P4S3X2</accession>
<dbReference type="GO" id="GO:0003723">
    <property type="term" value="F:RNA binding"/>
    <property type="evidence" value="ECO:0007669"/>
    <property type="project" value="UniProtKB-KW"/>
</dbReference>
<dbReference type="InterPro" id="IPR035639">
    <property type="entry name" value="CPSF2_MBL"/>
</dbReference>
<sequence length="979" mass="107340">MFNFTPLLGAQSSSLASQSLLELDGGIKILVDVGWDGSFDVAALKELEKNVPTLSVILLTHPTLNHLGAYAHCCKHIPLFKRIPVYATTPVISLGRTLLDDIYASTPLAATVIPESTLSETTYSFRGNSGESSNFLLQLPTREEIAEYFSLIHPLQYSQPHQPLASPFSPPLNGLTITAYNAGHTLGGTIWHILHGLESIVYAVEWNQVTEHVISKAAWLDGVGSGGAEVIEQLQRPTAFVCSSRGAQRISPTGGRRTRDDQLLRMIKETISAGGSVLIPSDSSARVLELAYLLDETWQNDNTSINGSRSLKDIRLYFASRSSGATIKSARSMLEWMEESLLKRLQELDSIHNVQEHKRSRSQQQNTNQDLPNKESPRVPFDFKHLKLLDRKSKVDRALTSPEPFVMLASDITLEWGFSNRALRKLALDPRNAIILTERGGQTSASNYGIDRQLWDVWHQKNSSTKTSDTGRPDYSVVGGEGIDVQVKSVQTASLIGEELSVYQQYLAQQRQRQNAFQTDNSISLETSADVVDDNTSTSSSDTEDSDVEHQGKALITSNVLTHARNKLGRSDAELGVKILLSGKGVHDFDVRGKKGREKSFPYVSKRRRGDDFGDSIRPEEYLRAEERDELDGEDMRNGAAKSQNSVGQKRKWDEITKKGGSSSRRPPNGRRRASDNATQLQNGSTSNVSEDGHSDNEEIDEESESELITPDQGPLKALVSHDSIKIYCKVGYVDFSGLHDKRSLLMLIPLIRPRKMIIVAGDEQETLALADECRNLSTSGSGDSGGLKMDVFTPTLGRTVDASVDTNAWTVKLSRSLVRSLHWQNVRGLGVVAVTGQLETLLPEDITHEDGIQKKKLKMINGEDQAEQTTDDATLEPSGLAAVLDVVPTSMAAATRSVAQPLHVGDLRLADLRKLMQASGFTAEFRGEGILLINSTVAVRKSGTGKIEVEGATKGLADGTFYSVKRRIYDALAVVTGA</sequence>
<dbReference type="InterPro" id="IPR011108">
    <property type="entry name" value="RMMBL"/>
</dbReference>
<dbReference type="InterPro" id="IPR001279">
    <property type="entry name" value="Metallo-B-lactamas"/>
</dbReference>
<keyword evidence="8" id="KW-1185">Reference proteome</keyword>
<dbReference type="Pfam" id="PF16661">
    <property type="entry name" value="Lactamase_B_6"/>
    <property type="match status" value="1"/>
</dbReference>
<keyword evidence="3 4" id="KW-0539">Nucleus</keyword>
<comment type="similarity">
    <text evidence="4">Belongs to the metallo-beta-lactamase superfamily. RNA-metabolizing metallo-beta-lactamase-like family. CPSF2/YSH1 subfamily.</text>
</comment>
<dbReference type="Pfam" id="PF13299">
    <property type="entry name" value="CPSF100_C"/>
    <property type="match status" value="1"/>
</dbReference>
<feature type="region of interest" description="Disordered" evidence="5">
    <location>
        <begin position="602"/>
        <end position="715"/>
    </location>
</feature>
<feature type="region of interest" description="Disordered" evidence="5">
    <location>
        <begin position="355"/>
        <end position="378"/>
    </location>
</feature>
<evidence type="ECO:0000256" key="1">
    <source>
        <dbReference type="ARBA" id="ARBA00004123"/>
    </source>
</evidence>
<feature type="compositionally biased region" description="Polar residues" evidence="5">
    <location>
        <begin position="362"/>
        <end position="371"/>
    </location>
</feature>
<evidence type="ECO:0000313" key="7">
    <source>
        <dbReference type="EMBL" id="KAF2834802.1"/>
    </source>
</evidence>
<reference evidence="7" key="1">
    <citation type="journal article" date="2020" name="Stud. Mycol.">
        <title>101 Dothideomycetes genomes: a test case for predicting lifestyles and emergence of pathogens.</title>
        <authorList>
            <person name="Haridas S."/>
            <person name="Albert R."/>
            <person name="Binder M."/>
            <person name="Bloem J."/>
            <person name="Labutti K."/>
            <person name="Salamov A."/>
            <person name="Andreopoulos B."/>
            <person name="Baker S."/>
            <person name="Barry K."/>
            <person name="Bills G."/>
            <person name="Bluhm B."/>
            <person name="Cannon C."/>
            <person name="Castanera R."/>
            <person name="Culley D."/>
            <person name="Daum C."/>
            <person name="Ezra D."/>
            <person name="Gonzalez J."/>
            <person name="Henrissat B."/>
            <person name="Kuo A."/>
            <person name="Liang C."/>
            <person name="Lipzen A."/>
            <person name="Lutzoni F."/>
            <person name="Magnuson J."/>
            <person name="Mondo S."/>
            <person name="Nolan M."/>
            <person name="Ohm R."/>
            <person name="Pangilinan J."/>
            <person name="Park H.-J."/>
            <person name="Ramirez L."/>
            <person name="Alfaro M."/>
            <person name="Sun H."/>
            <person name="Tritt A."/>
            <person name="Yoshinaga Y."/>
            <person name="Zwiers L.-H."/>
            <person name="Turgeon B."/>
            <person name="Goodwin S."/>
            <person name="Spatafora J."/>
            <person name="Crous P."/>
            <person name="Grigoriev I."/>
        </authorList>
    </citation>
    <scope>NUCLEOTIDE SEQUENCE</scope>
    <source>
        <strain evidence="7">CBS 101060</strain>
    </source>
</reference>
<dbReference type="InterPro" id="IPR025069">
    <property type="entry name" value="Cpsf2_C"/>
</dbReference>
<evidence type="ECO:0000256" key="2">
    <source>
        <dbReference type="ARBA" id="ARBA00022664"/>
    </source>
</evidence>
<feature type="compositionally biased region" description="Basic and acidic residues" evidence="5">
    <location>
        <begin position="609"/>
        <end position="627"/>
    </location>
</feature>
<dbReference type="GO" id="GO:0006397">
    <property type="term" value="P:mRNA processing"/>
    <property type="evidence" value="ECO:0007669"/>
    <property type="project" value="UniProtKB-KW"/>
</dbReference>
<dbReference type="Pfam" id="PF07521">
    <property type="entry name" value="RMMBL"/>
    <property type="match status" value="1"/>
</dbReference>
<dbReference type="GO" id="GO:0005847">
    <property type="term" value="C:mRNA cleavage and polyadenylation specificity factor complex"/>
    <property type="evidence" value="ECO:0007669"/>
    <property type="project" value="InterPro"/>
</dbReference>
<feature type="compositionally biased region" description="Low complexity" evidence="5">
    <location>
        <begin position="528"/>
        <end position="541"/>
    </location>
</feature>
<evidence type="ECO:0000256" key="5">
    <source>
        <dbReference type="SAM" id="MobiDB-lite"/>
    </source>
</evidence>
<dbReference type="OrthoDB" id="64353at2759"/>
<proteinExistence type="inferred from homology"/>
<keyword evidence="2 4" id="KW-0507">mRNA processing</keyword>
<organism evidence="7 8">
    <name type="scientific">Patellaria atrata CBS 101060</name>
    <dbReference type="NCBI Taxonomy" id="1346257"/>
    <lineage>
        <taxon>Eukaryota</taxon>
        <taxon>Fungi</taxon>
        <taxon>Dikarya</taxon>
        <taxon>Ascomycota</taxon>
        <taxon>Pezizomycotina</taxon>
        <taxon>Dothideomycetes</taxon>
        <taxon>Dothideomycetes incertae sedis</taxon>
        <taxon>Patellariales</taxon>
        <taxon>Patellariaceae</taxon>
        <taxon>Patellaria</taxon>
    </lineage>
</organism>
<dbReference type="InterPro" id="IPR022712">
    <property type="entry name" value="Beta_Casp"/>
</dbReference>
<dbReference type="PANTHER" id="PTHR45922">
    <property type="entry name" value="CLEAVAGE AND POLYADENYLATION SPECIFICITY FACTOR SUBUNIT 2"/>
    <property type="match status" value="1"/>
</dbReference>
<feature type="domain" description="Beta-Casp" evidence="6">
    <location>
        <begin position="287"/>
        <end position="454"/>
    </location>
</feature>
<comment type="subcellular location">
    <subcellularLocation>
        <location evidence="1 4">Nucleus</location>
    </subcellularLocation>
</comment>
<dbReference type="SUPFAM" id="SSF56281">
    <property type="entry name" value="Metallo-hydrolase/oxidoreductase"/>
    <property type="match status" value="1"/>
</dbReference>
<comment type="caution">
    <text evidence="7">The sequence shown here is derived from an EMBL/GenBank/DDBJ whole genome shotgun (WGS) entry which is preliminary data.</text>
</comment>
<dbReference type="EMBL" id="MU006114">
    <property type="protein sequence ID" value="KAF2834802.1"/>
    <property type="molecule type" value="Genomic_DNA"/>
</dbReference>
<dbReference type="AlphaFoldDB" id="A0A9P4S3X2"/>
<evidence type="ECO:0000313" key="8">
    <source>
        <dbReference type="Proteomes" id="UP000799429"/>
    </source>
</evidence>
<dbReference type="InterPro" id="IPR027075">
    <property type="entry name" value="CPSF2"/>
</dbReference>
<dbReference type="PANTHER" id="PTHR45922:SF1">
    <property type="entry name" value="CLEAVAGE AND POLYADENYLATION SPECIFICITY FACTOR SUBUNIT 2"/>
    <property type="match status" value="1"/>
</dbReference>
<evidence type="ECO:0000256" key="3">
    <source>
        <dbReference type="ARBA" id="ARBA00023242"/>
    </source>
</evidence>
<gene>
    <name evidence="7" type="ORF">M501DRAFT_943391</name>
</gene>